<proteinExistence type="predicted"/>
<evidence type="ECO:0000313" key="3">
    <source>
        <dbReference type="Proteomes" id="UP001215598"/>
    </source>
</evidence>
<name>A0AAD7HK15_9AGAR</name>
<accession>A0AAD7HK15</accession>
<reference evidence="2" key="1">
    <citation type="submission" date="2023-03" db="EMBL/GenBank/DDBJ databases">
        <title>Massive genome expansion in bonnet fungi (Mycena s.s.) driven by repeated elements and novel gene families across ecological guilds.</title>
        <authorList>
            <consortium name="Lawrence Berkeley National Laboratory"/>
            <person name="Harder C.B."/>
            <person name="Miyauchi S."/>
            <person name="Viragh M."/>
            <person name="Kuo A."/>
            <person name="Thoen E."/>
            <person name="Andreopoulos B."/>
            <person name="Lu D."/>
            <person name="Skrede I."/>
            <person name="Drula E."/>
            <person name="Henrissat B."/>
            <person name="Morin E."/>
            <person name="Kohler A."/>
            <person name="Barry K."/>
            <person name="LaButti K."/>
            <person name="Morin E."/>
            <person name="Salamov A."/>
            <person name="Lipzen A."/>
            <person name="Mereny Z."/>
            <person name="Hegedus B."/>
            <person name="Baldrian P."/>
            <person name="Stursova M."/>
            <person name="Weitz H."/>
            <person name="Taylor A."/>
            <person name="Grigoriev I.V."/>
            <person name="Nagy L.G."/>
            <person name="Martin F."/>
            <person name="Kauserud H."/>
        </authorList>
    </citation>
    <scope>NUCLEOTIDE SEQUENCE</scope>
    <source>
        <strain evidence="2">CBHHK182m</strain>
    </source>
</reference>
<evidence type="ECO:0000313" key="2">
    <source>
        <dbReference type="EMBL" id="KAJ7722516.1"/>
    </source>
</evidence>
<protein>
    <submittedName>
        <fullName evidence="2">Uncharacterized protein</fullName>
    </submittedName>
</protein>
<dbReference type="Proteomes" id="UP001215598">
    <property type="component" value="Unassembled WGS sequence"/>
</dbReference>
<keyword evidence="3" id="KW-1185">Reference proteome</keyword>
<feature type="compositionally biased region" description="Basic and acidic residues" evidence="1">
    <location>
        <begin position="156"/>
        <end position="165"/>
    </location>
</feature>
<dbReference type="EMBL" id="JARKIB010000219">
    <property type="protein sequence ID" value="KAJ7722516.1"/>
    <property type="molecule type" value="Genomic_DNA"/>
</dbReference>
<gene>
    <name evidence="2" type="ORF">B0H16DRAFT_1896128</name>
</gene>
<evidence type="ECO:0000256" key="1">
    <source>
        <dbReference type="SAM" id="MobiDB-lite"/>
    </source>
</evidence>
<organism evidence="2 3">
    <name type="scientific">Mycena metata</name>
    <dbReference type="NCBI Taxonomy" id="1033252"/>
    <lineage>
        <taxon>Eukaryota</taxon>
        <taxon>Fungi</taxon>
        <taxon>Dikarya</taxon>
        <taxon>Basidiomycota</taxon>
        <taxon>Agaricomycotina</taxon>
        <taxon>Agaricomycetes</taxon>
        <taxon>Agaricomycetidae</taxon>
        <taxon>Agaricales</taxon>
        <taxon>Marasmiineae</taxon>
        <taxon>Mycenaceae</taxon>
        <taxon>Mycena</taxon>
    </lineage>
</organism>
<dbReference type="AlphaFoldDB" id="A0AAD7HK15"/>
<comment type="caution">
    <text evidence="2">The sequence shown here is derived from an EMBL/GenBank/DDBJ whole genome shotgun (WGS) entry which is preliminary data.</text>
</comment>
<sequence>MFGRNKYQPLSLLFLSLHVGHPFPFNPMPTLYAATPVVVLTLMRKYAKTYHSLLPVPTAFPLPLLIHIQALKTREDVKTQTSVKDVQPPQERSLELNWPVDTLNGRAVAMVSAEIFGSKMLVKNVWSKYVLESWYAGSLSSRIHHLPTRRRTFKTSRREHSDMVKDVQPPQERSLAPNWPARTSEGRAVAKGSSRAASRRSVWRARECRDPALAPFARPRFSELPRPRSLWSKTLFAERLGIHSPIDSTSGGADWREE</sequence>
<feature type="region of interest" description="Disordered" evidence="1">
    <location>
        <begin position="152"/>
        <end position="193"/>
    </location>
</feature>